<evidence type="ECO:0000313" key="3">
    <source>
        <dbReference type="Proteomes" id="UP001592529"/>
    </source>
</evidence>
<dbReference type="EMBL" id="JBHFAA010000025">
    <property type="protein sequence ID" value="MFC1428573.1"/>
    <property type="molecule type" value="Genomic_DNA"/>
</dbReference>
<accession>A0ABV6WRA3</accession>
<dbReference type="RefSeq" id="WP_380528025.1">
    <property type="nucleotide sequence ID" value="NZ_JBHFAA010000025.1"/>
</dbReference>
<protein>
    <submittedName>
        <fullName evidence="2">Uncharacterized protein</fullName>
    </submittedName>
</protein>
<feature type="region of interest" description="Disordered" evidence="1">
    <location>
        <begin position="1"/>
        <end position="26"/>
    </location>
</feature>
<gene>
    <name evidence="2" type="ORF">ACEZCY_35965</name>
</gene>
<name>A0ABV6WRA3_9ACTN</name>
<dbReference type="Proteomes" id="UP001592529">
    <property type="component" value="Unassembled WGS sequence"/>
</dbReference>
<reference evidence="2 3" key="1">
    <citation type="submission" date="2024-09" db="EMBL/GenBank/DDBJ databases">
        <authorList>
            <person name="Lee S.D."/>
        </authorList>
    </citation>
    <scope>NUCLEOTIDE SEQUENCE [LARGE SCALE GENOMIC DNA]</scope>
    <source>
        <strain evidence="2 3">N1-12</strain>
    </source>
</reference>
<proteinExistence type="predicted"/>
<keyword evidence="3" id="KW-1185">Reference proteome</keyword>
<sequence length="54" mass="5565">MQHATSNTETTTTPEPDDPEGPDAYWHGAMQRVGAAQQAAADARAAQDLLAGAA</sequence>
<organism evidence="2 3">
    <name type="scientific">Streptacidiphilus alkalitolerans</name>
    <dbReference type="NCBI Taxonomy" id="3342712"/>
    <lineage>
        <taxon>Bacteria</taxon>
        <taxon>Bacillati</taxon>
        <taxon>Actinomycetota</taxon>
        <taxon>Actinomycetes</taxon>
        <taxon>Kitasatosporales</taxon>
        <taxon>Streptomycetaceae</taxon>
        <taxon>Streptacidiphilus</taxon>
    </lineage>
</organism>
<comment type="caution">
    <text evidence="2">The sequence shown here is derived from an EMBL/GenBank/DDBJ whole genome shotgun (WGS) entry which is preliminary data.</text>
</comment>
<evidence type="ECO:0000256" key="1">
    <source>
        <dbReference type="SAM" id="MobiDB-lite"/>
    </source>
</evidence>
<evidence type="ECO:0000313" key="2">
    <source>
        <dbReference type="EMBL" id="MFC1428573.1"/>
    </source>
</evidence>